<dbReference type="GO" id="GO:0008270">
    <property type="term" value="F:zinc ion binding"/>
    <property type="evidence" value="ECO:0007669"/>
    <property type="project" value="InterPro"/>
</dbReference>
<dbReference type="GO" id="GO:0008237">
    <property type="term" value="F:metallopeptidase activity"/>
    <property type="evidence" value="ECO:0007669"/>
    <property type="project" value="InterPro"/>
</dbReference>
<dbReference type="Gene3D" id="3.40.390.10">
    <property type="entry name" value="Collagenase (Catalytic Domain)"/>
    <property type="match status" value="1"/>
</dbReference>
<dbReference type="PRINTS" id="PR00313">
    <property type="entry name" value="CABNDNGRPT"/>
</dbReference>
<comment type="similarity">
    <text evidence="1">Belongs to the peptidase M10B family.</text>
</comment>
<dbReference type="EMBL" id="FNLN01000047">
    <property type="protein sequence ID" value="SDU30268.1"/>
    <property type="molecule type" value="Genomic_DNA"/>
</dbReference>
<dbReference type="SMART" id="SM00235">
    <property type="entry name" value="ZnMc"/>
    <property type="match status" value="1"/>
</dbReference>
<sequence>MAINIAYTPDTAITKAMFNFDAFGLPNYKFGSTIRVSVSDDFSHDDYLNLNYSSFNPILYTSGTSEVTWTTRMESNIQAILQTYSQFANITFQWLGDYDSFTSSIDVTPNPEDVGRAGVSDINISWIYRSDVNFAGISGGNSDNFLFNYTGGANDIFLNAYAPKFNGDLTLDLNTRARQTLVHELGHSLGLSHPHSAYNISTGKPTITTDYVATKDLGFAQLGFRINGAEDMYKEYFTIMSYDNQHSLLPGSSDIFQAYTPMILDVIALQQAYGEGTGTSGLSNDTITAGVAGYRTYFDTGGIDTINLSEYAGGAYLNMGVNITSAAHLVGVSMSIFDVQNTISLGKDPANLRWFYGEYEKASGSAAADWIIGNSLGNRIDGEDGDDILTGGGGNDSLNGSGGDDNLNGQEGIDVAIYAGSHDAFTLTRNTSSGVSVHDNTSIEGTDTLKEIERISFSDVNLALDVDGNVGITAKTLGAVFGADSVANKEYVGIGLELLDGGWSYGSLMELALSIKLGTNANNNNIVDLLYTNVVGTAPSLSDLNYYVELLQQGIYTESSLGMLAADSAINADNIDLIGLAATGLEFV</sequence>
<gene>
    <name evidence="3" type="ORF">SAMN05216406_1477</name>
</gene>
<dbReference type="Proteomes" id="UP000182882">
    <property type="component" value="Unassembled WGS sequence"/>
</dbReference>
<keyword evidence="4" id="KW-1185">Reference proteome</keyword>
<reference evidence="4" key="1">
    <citation type="submission" date="2016-10" db="EMBL/GenBank/DDBJ databases">
        <authorList>
            <person name="Varghese N."/>
            <person name="Submissions S."/>
        </authorList>
    </citation>
    <scope>NUCLEOTIDE SEQUENCE [LARGE SCALE GENOMIC DNA]</scope>
    <source>
        <strain evidence="4">Nm10</strain>
    </source>
</reference>
<dbReference type="Pfam" id="PF00353">
    <property type="entry name" value="HemolysinCabind"/>
    <property type="match status" value="1"/>
</dbReference>
<evidence type="ECO:0000259" key="2">
    <source>
        <dbReference type="SMART" id="SM00235"/>
    </source>
</evidence>
<dbReference type="InterPro" id="IPR024079">
    <property type="entry name" value="MetalloPept_cat_dom_sf"/>
</dbReference>
<evidence type="ECO:0000313" key="3">
    <source>
        <dbReference type="EMBL" id="SDU30268.1"/>
    </source>
</evidence>
<dbReference type="GO" id="GO:0005509">
    <property type="term" value="F:calcium ion binding"/>
    <property type="evidence" value="ECO:0007669"/>
    <property type="project" value="InterPro"/>
</dbReference>
<evidence type="ECO:0000256" key="1">
    <source>
        <dbReference type="ARBA" id="ARBA00009490"/>
    </source>
</evidence>
<proteinExistence type="inferred from homology"/>
<dbReference type="InterPro" id="IPR011049">
    <property type="entry name" value="Serralysin-like_metalloprot_C"/>
</dbReference>
<evidence type="ECO:0000313" key="4">
    <source>
        <dbReference type="Proteomes" id="UP000182882"/>
    </source>
</evidence>
<accession>A0A1H2HFD6</accession>
<feature type="domain" description="Peptidase metallopeptidase" evidence="2">
    <location>
        <begin position="38"/>
        <end position="219"/>
    </location>
</feature>
<name>A0A1H2HFD6_9PROT</name>
<dbReference type="InterPro" id="IPR006026">
    <property type="entry name" value="Peptidase_Metallo"/>
</dbReference>
<protein>
    <recommendedName>
        <fullName evidence="2">Peptidase metallopeptidase domain-containing protein</fullName>
    </recommendedName>
</protein>
<organism evidence="3 4">
    <name type="scientific">Nitrosomonas ureae</name>
    <dbReference type="NCBI Taxonomy" id="44577"/>
    <lineage>
        <taxon>Bacteria</taxon>
        <taxon>Pseudomonadati</taxon>
        <taxon>Pseudomonadota</taxon>
        <taxon>Betaproteobacteria</taxon>
        <taxon>Nitrosomonadales</taxon>
        <taxon>Nitrosomonadaceae</taxon>
        <taxon>Nitrosomonas</taxon>
    </lineage>
</organism>
<dbReference type="RefSeq" id="WP_074702195.1">
    <property type="nucleotide sequence ID" value="NZ_FNLN01000047.1"/>
</dbReference>
<dbReference type="GO" id="GO:0006508">
    <property type="term" value="P:proteolysis"/>
    <property type="evidence" value="ECO:0007669"/>
    <property type="project" value="InterPro"/>
</dbReference>
<dbReference type="Gene3D" id="2.150.10.10">
    <property type="entry name" value="Serralysin-like metalloprotease, C-terminal"/>
    <property type="match status" value="1"/>
</dbReference>
<dbReference type="SUPFAM" id="SSF55486">
    <property type="entry name" value="Metalloproteases ('zincins'), catalytic domain"/>
    <property type="match status" value="1"/>
</dbReference>
<dbReference type="SUPFAM" id="SSF51120">
    <property type="entry name" value="beta-Roll"/>
    <property type="match status" value="1"/>
</dbReference>
<dbReference type="InterPro" id="IPR001343">
    <property type="entry name" value="Hemolysn_Ca-bd"/>
</dbReference>
<dbReference type="AlphaFoldDB" id="A0A1H2HFD6"/>